<sequence>MSRLNRQQNNSAGGGGLWAGVIVLCIGLFIFLRKAGLEIPDWLFSWPMILVAVGFLMGVKNKFQGIAWFIVTFVGCVFLVGEILPVDWNLRRFIFPSALIVVGVYMIGKAASRRQRYEEVMAEGMVRNSDDYIQSTTIFSGTNKMILSKNFQGGAITTVFGGTELNFTQADIQGEAVLDITTLFGSVEIVVPSNWDVKMDVSTVFGGIEDKRAIPPAMPSNKVLVLKGSCTFGGVDLKSY</sequence>
<evidence type="ECO:0000259" key="3">
    <source>
        <dbReference type="Pfam" id="PF22570"/>
    </source>
</evidence>
<feature type="transmembrane region" description="Helical" evidence="1">
    <location>
        <begin position="90"/>
        <end position="108"/>
    </location>
</feature>
<keyword evidence="1" id="KW-1133">Transmembrane helix</keyword>
<comment type="caution">
    <text evidence="4">The sequence shown here is derived from an EMBL/GenBank/DDBJ whole genome shotgun (WGS) entry which is preliminary data.</text>
</comment>
<dbReference type="RefSeq" id="WP_209148247.1">
    <property type="nucleotide sequence ID" value="NZ_JAGHKP010000004.1"/>
</dbReference>
<gene>
    <name evidence="4" type="ORF">J7I43_22820</name>
</gene>
<feature type="transmembrane region" description="Helical" evidence="1">
    <location>
        <begin position="12"/>
        <end position="31"/>
    </location>
</feature>
<proteinExistence type="predicted"/>
<feature type="transmembrane region" description="Helical" evidence="1">
    <location>
        <begin position="66"/>
        <end position="84"/>
    </location>
</feature>
<accession>A0ABS3YKZ5</accession>
<keyword evidence="1" id="KW-0472">Membrane</keyword>
<dbReference type="EMBL" id="JAGHKP010000004">
    <property type="protein sequence ID" value="MBO9155080.1"/>
    <property type="molecule type" value="Genomic_DNA"/>
</dbReference>
<evidence type="ECO:0008006" key="6">
    <source>
        <dbReference type="Google" id="ProtNLM"/>
    </source>
</evidence>
<feature type="transmembrane region" description="Helical" evidence="1">
    <location>
        <begin position="43"/>
        <end position="59"/>
    </location>
</feature>
<dbReference type="PANTHER" id="PTHR40763">
    <property type="entry name" value="MEMBRANE PROTEIN-RELATED"/>
    <property type="match status" value="1"/>
</dbReference>
<feature type="domain" description="Cell wall-active antibiotics response LiaF-like C-terminal" evidence="2">
    <location>
        <begin position="155"/>
        <end position="209"/>
    </location>
</feature>
<keyword evidence="1" id="KW-0812">Transmembrane</keyword>
<reference evidence="5" key="1">
    <citation type="submission" date="2021-03" db="EMBL/GenBank/DDBJ databases">
        <title>Assistant Professor.</title>
        <authorList>
            <person name="Huq M.A."/>
        </authorList>
    </citation>
    <scope>NUCLEOTIDE SEQUENCE [LARGE SCALE GENOMIC DNA]</scope>
    <source>
        <strain evidence="5">MAH-28</strain>
    </source>
</reference>
<name>A0ABS3YKZ5_9BACT</name>
<keyword evidence="5" id="KW-1185">Reference proteome</keyword>
<dbReference type="Pfam" id="PF22570">
    <property type="entry name" value="LiaF-TM"/>
    <property type="match status" value="1"/>
</dbReference>
<organism evidence="4 5">
    <name type="scientific">Chitinophaga chungangae</name>
    <dbReference type="NCBI Taxonomy" id="2821488"/>
    <lineage>
        <taxon>Bacteria</taxon>
        <taxon>Pseudomonadati</taxon>
        <taxon>Bacteroidota</taxon>
        <taxon>Chitinophagia</taxon>
        <taxon>Chitinophagales</taxon>
        <taxon>Chitinophagaceae</taxon>
        <taxon>Chitinophaga</taxon>
    </lineage>
</organism>
<dbReference type="Pfam" id="PF09922">
    <property type="entry name" value="LiaF-like_C"/>
    <property type="match status" value="1"/>
</dbReference>
<evidence type="ECO:0000313" key="5">
    <source>
        <dbReference type="Proteomes" id="UP000679126"/>
    </source>
</evidence>
<evidence type="ECO:0000259" key="2">
    <source>
        <dbReference type="Pfam" id="PF09922"/>
    </source>
</evidence>
<feature type="domain" description="LiaF transmembrane" evidence="3">
    <location>
        <begin position="18"/>
        <end position="110"/>
    </location>
</feature>
<dbReference type="PANTHER" id="PTHR40763:SF5">
    <property type="entry name" value="MEMBRANE PROTEIN"/>
    <property type="match status" value="1"/>
</dbReference>
<dbReference type="InterPro" id="IPR054331">
    <property type="entry name" value="LiaF_TM"/>
</dbReference>
<evidence type="ECO:0000256" key="1">
    <source>
        <dbReference type="SAM" id="Phobius"/>
    </source>
</evidence>
<protein>
    <recommendedName>
        <fullName evidence="6">Cell wall-active antibiotic response 4TMS protein YvqF</fullName>
    </recommendedName>
</protein>
<dbReference type="Proteomes" id="UP000679126">
    <property type="component" value="Unassembled WGS sequence"/>
</dbReference>
<evidence type="ECO:0000313" key="4">
    <source>
        <dbReference type="EMBL" id="MBO9155080.1"/>
    </source>
</evidence>
<dbReference type="InterPro" id="IPR024425">
    <property type="entry name" value="LiaF-like_C"/>
</dbReference>